<evidence type="ECO:0000313" key="9">
    <source>
        <dbReference type="EMBL" id="JAT38933.1"/>
    </source>
</evidence>
<evidence type="ECO:0000256" key="7">
    <source>
        <dbReference type="ARBA" id="ARBA00023128"/>
    </source>
</evidence>
<keyword evidence="7" id="KW-0496">Mitochondrion</keyword>
<keyword evidence="4" id="KW-0812">Transmembrane</keyword>
<evidence type="ECO:0000256" key="8">
    <source>
        <dbReference type="ARBA" id="ARBA00023136"/>
    </source>
</evidence>
<reference evidence="9" key="1">
    <citation type="submission" date="2015-11" db="EMBL/GenBank/DDBJ databases">
        <title>De novo transcriptome assembly of four potential Pierce s Disease insect vectors from Arizona vineyards.</title>
        <authorList>
            <person name="Tassone E.E."/>
        </authorList>
    </citation>
    <scope>NUCLEOTIDE SEQUENCE</scope>
</reference>
<keyword evidence="5" id="KW-0999">Mitochondrion inner membrane</keyword>
<evidence type="ECO:0000256" key="6">
    <source>
        <dbReference type="ARBA" id="ARBA00022989"/>
    </source>
</evidence>
<dbReference type="InterPro" id="IPR026120">
    <property type="entry name" value="TMEM11"/>
</dbReference>
<keyword evidence="6" id="KW-1133">Transmembrane helix</keyword>
<comment type="function">
    <text evidence="1">Plays a role in mitochondrial morphogenesis.</text>
</comment>
<evidence type="ECO:0000256" key="1">
    <source>
        <dbReference type="ARBA" id="ARBA00002812"/>
    </source>
</evidence>
<evidence type="ECO:0000256" key="2">
    <source>
        <dbReference type="ARBA" id="ARBA00004448"/>
    </source>
</evidence>
<comment type="subcellular location">
    <subcellularLocation>
        <location evidence="2">Mitochondrion inner membrane</location>
        <topology evidence="2">Multi-pass membrane protein</topology>
    </subcellularLocation>
</comment>
<dbReference type="GO" id="GO:0005743">
    <property type="term" value="C:mitochondrial inner membrane"/>
    <property type="evidence" value="ECO:0007669"/>
    <property type="project" value="UniProtKB-SubCell"/>
</dbReference>
<proteinExistence type="inferred from homology"/>
<name>A0A1B6MSR1_9HEMI</name>
<gene>
    <name evidence="9" type="ORF">g.8634</name>
</gene>
<evidence type="ECO:0000256" key="5">
    <source>
        <dbReference type="ARBA" id="ARBA00022792"/>
    </source>
</evidence>
<evidence type="ECO:0008006" key="10">
    <source>
        <dbReference type="Google" id="ProtNLM"/>
    </source>
</evidence>
<evidence type="ECO:0000256" key="4">
    <source>
        <dbReference type="ARBA" id="ARBA00022692"/>
    </source>
</evidence>
<feature type="non-terminal residue" evidence="9">
    <location>
        <position position="1"/>
    </location>
</feature>
<dbReference type="EMBL" id="GEBQ01001044">
    <property type="protein sequence ID" value="JAT38933.1"/>
    <property type="molecule type" value="Transcribed_RNA"/>
</dbReference>
<dbReference type="PANTHER" id="PTHR15099:SF2">
    <property type="entry name" value="TRANSMEMBRANE PROTEIN 11, MITOCHONDRIAL"/>
    <property type="match status" value="1"/>
</dbReference>
<dbReference type="Pfam" id="PF14972">
    <property type="entry name" value="Mito_morph_reg"/>
    <property type="match status" value="1"/>
</dbReference>
<organism evidence="9">
    <name type="scientific">Graphocephala atropunctata</name>
    <dbReference type="NCBI Taxonomy" id="36148"/>
    <lineage>
        <taxon>Eukaryota</taxon>
        <taxon>Metazoa</taxon>
        <taxon>Ecdysozoa</taxon>
        <taxon>Arthropoda</taxon>
        <taxon>Hexapoda</taxon>
        <taxon>Insecta</taxon>
        <taxon>Pterygota</taxon>
        <taxon>Neoptera</taxon>
        <taxon>Paraneoptera</taxon>
        <taxon>Hemiptera</taxon>
        <taxon>Auchenorrhyncha</taxon>
        <taxon>Membracoidea</taxon>
        <taxon>Cicadellidae</taxon>
        <taxon>Cicadellinae</taxon>
        <taxon>Cicadellini</taxon>
        <taxon>Graphocephala</taxon>
    </lineage>
</organism>
<dbReference type="GO" id="GO:0007007">
    <property type="term" value="P:inner mitochondrial membrane organization"/>
    <property type="evidence" value="ECO:0007669"/>
    <property type="project" value="TreeGrafter"/>
</dbReference>
<evidence type="ECO:0000256" key="3">
    <source>
        <dbReference type="ARBA" id="ARBA00006060"/>
    </source>
</evidence>
<accession>A0A1B6MSR1</accession>
<dbReference type="PANTHER" id="PTHR15099">
    <property type="entry name" value="PROTEIN PM1"/>
    <property type="match status" value="1"/>
</dbReference>
<comment type="similarity">
    <text evidence="3">Belongs to the TMEM11 family.</text>
</comment>
<keyword evidence="8" id="KW-0472">Membrane</keyword>
<protein>
    <recommendedName>
        <fullName evidence="10">Transmembrane protein 11</fullName>
    </recommendedName>
</protein>
<sequence>ILTVDPNLFKMSLGGEKDYSPSDTAVIREVYDGENAHEMFGEELERALEASCHTIIIEPSRLGDETARWIAVGNCLHKTAVISGLGSIVTALVLTERPVLYMPLAVTSLFCTGLYTVSWQFDPCCKYQVSTDSHSLTAQPHAATSLSARSPIVLVRRDDTRRKLLHSAVTLAASLLAAWRCYITCVK</sequence>
<dbReference type="AlphaFoldDB" id="A0A1B6MSR1"/>